<dbReference type="Proteomes" id="UP000190973">
    <property type="component" value="Unassembled WGS sequence"/>
</dbReference>
<dbReference type="CDD" id="cd03230">
    <property type="entry name" value="ABC_DR_subfamily_A"/>
    <property type="match status" value="1"/>
</dbReference>
<keyword evidence="1" id="KW-0813">Transport</keyword>
<dbReference type="Gene3D" id="3.40.50.300">
    <property type="entry name" value="P-loop containing nucleotide triphosphate hydrolases"/>
    <property type="match status" value="1"/>
</dbReference>
<evidence type="ECO:0000313" key="6">
    <source>
        <dbReference type="Proteomes" id="UP000190973"/>
    </source>
</evidence>
<keyword evidence="5" id="KW-0378">Hydrolase</keyword>
<dbReference type="InterPro" id="IPR027417">
    <property type="entry name" value="P-loop_NTPase"/>
</dbReference>
<evidence type="ECO:0000256" key="3">
    <source>
        <dbReference type="ARBA" id="ARBA00022840"/>
    </source>
</evidence>
<dbReference type="Pfam" id="PF00005">
    <property type="entry name" value="ABC_tran"/>
    <property type="match status" value="1"/>
</dbReference>
<dbReference type="PANTHER" id="PTHR42711:SF13">
    <property type="entry name" value="ABC TRANSPORTER, ATP-BINDING PROTEIN"/>
    <property type="match status" value="1"/>
</dbReference>
<dbReference type="SUPFAM" id="SSF52540">
    <property type="entry name" value="P-loop containing nucleoside triphosphate hydrolases"/>
    <property type="match status" value="1"/>
</dbReference>
<proteinExistence type="predicted"/>
<evidence type="ECO:0000256" key="1">
    <source>
        <dbReference type="ARBA" id="ARBA00022448"/>
    </source>
</evidence>
<feature type="domain" description="ABC transporter" evidence="4">
    <location>
        <begin position="5"/>
        <end position="231"/>
    </location>
</feature>
<keyword evidence="2" id="KW-0547">Nucleotide-binding</keyword>
<dbReference type="RefSeq" id="WP_077839331.1">
    <property type="nucleotide sequence ID" value="NZ_JABTAE010000001.1"/>
</dbReference>
<dbReference type="EC" id="3.6.3.-" evidence="5"/>
<dbReference type="InterPro" id="IPR003439">
    <property type="entry name" value="ABC_transporter-like_ATP-bd"/>
</dbReference>
<sequence length="281" mass="32356">MENVISMKRVRKEFNKNVALQNLRFSVKKGEIFGFLGPSGAGKTTAIKILTSQLIPTSGEVLVFDKNLYVEKFNEFRDIGILSDNNGLYERLTVKDNLMLFAEINKVNEKDIDYVLECMNMMKYKNIVIKKLSKGMKQRVMLMQAVLHRPKLLFLDEPTSSLDPGTVLEIHKFLRKINHEGATIFLTTHNMEEADKLCDRVAFINQGEIVEIGRPEELKLKYTNDEIRIKLKDEDKLITVKNNKEGAENIQSWMKNGRVLSIHSSEPTLEEIFLYLTGREL</sequence>
<gene>
    <name evidence="5" type="ORF">CLBCK_28570</name>
</gene>
<dbReference type="EMBL" id="LZZI01000050">
    <property type="protein sequence ID" value="OOM60455.1"/>
    <property type="molecule type" value="Genomic_DNA"/>
</dbReference>
<accession>A0A1S8S556</accession>
<evidence type="ECO:0000259" key="4">
    <source>
        <dbReference type="PROSITE" id="PS50893"/>
    </source>
</evidence>
<dbReference type="SMART" id="SM00382">
    <property type="entry name" value="AAA"/>
    <property type="match status" value="1"/>
</dbReference>
<name>A0A1S8S556_CLOBE</name>
<dbReference type="GO" id="GO:0005524">
    <property type="term" value="F:ATP binding"/>
    <property type="evidence" value="ECO:0007669"/>
    <property type="project" value="UniProtKB-KW"/>
</dbReference>
<dbReference type="PANTHER" id="PTHR42711">
    <property type="entry name" value="ABC TRANSPORTER ATP-BINDING PROTEIN"/>
    <property type="match status" value="1"/>
</dbReference>
<evidence type="ECO:0000256" key="2">
    <source>
        <dbReference type="ARBA" id="ARBA00022741"/>
    </source>
</evidence>
<dbReference type="PROSITE" id="PS50893">
    <property type="entry name" value="ABC_TRANSPORTER_2"/>
    <property type="match status" value="1"/>
</dbReference>
<dbReference type="InterPro" id="IPR003593">
    <property type="entry name" value="AAA+_ATPase"/>
</dbReference>
<dbReference type="GO" id="GO:0016887">
    <property type="term" value="F:ATP hydrolysis activity"/>
    <property type="evidence" value="ECO:0007669"/>
    <property type="project" value="InterPro"/>
</dbReference>
<reference evidence="5 6" key="1">
    <citation type="submission" date="2016-05" db="EMBL/GenBank/DDBJ databases">
        <title>Microbial solvent formation.</title>
        <authorList>
            <person name="Poehlein A."/>
            <person name="Montoya Solano J.D."/>
            <person name="Flitsch S."/>
            <person name="Krabben P."/>
            <person name="Duerre P."/>
            <person name="Daniel R."/>
        </authorList>
    </citation>
    <scope>NUCLEOTIDE SEQUENCE [LARGE SCALE GENOMIC DNA]</scope>
    <source>
        <strain evidence="5 6">DSM 53</strain>
    </source>
</reference>
<evidence type="ECO:0000313" key="5">
    <source>
        <dbReference type="EMBL" id="OOM60455.1"/>
    </source>
</evidence>
<dbReference type="InterPro" id="IPR050763">
    <property type="entry name" value="ABC_transporter_ATP-binding"/>
</dbReference>
<organism evidence="5 6">
    <name type="scientific">Clostridium beijerinckii</name>
    <name type="common">Clostridium MP</name>
    <dbReference type="NCBI Taxonomy" id="1520"/>
    <lineage>
        <taxon>Bacteria</taxon>
        <taxon>Bacillati</taxon>
        <taxon>Bacillota</taxon>
        <taxon>Clostridia</taxon>
        <taxon>Eubacteriales</taxon>
        <taxon>Clostridiaceae</taxon>
        <taxon>Clostridium</taxon>
    </lineage>
</organism>
<keyword evidence="3 5" id="KW-0067">ATP-binding</keyword>
<comment type="caution">
    <text evidence="5">The sequence shown here is derived from an EMBL/GenBank/DDBJ whole genome shotgun (WGS) entry which is preliminary data.</text>
</comment>
<dbReference type="AlphaFoldDB" id="A0A1S8S556"/>
<protein>
    <submittedName>
        <fullName evidence="5">Fluoroquinolones export ATP-binding proteinc</fullName>
        <ecNumber evidence="5">3.6.3.-</ecNumber>
    </submittedName>
</protein>